<dbReference type="AlphaFoldDB" id="A0A072UMW1"/>
<dbReference type="EMBL" id="CM001220">
    <property type="protein sequence ID" value="KEH30353.1"/>
    <property type="molecule type" value="Genomic_DNA"/>
</dbReference>
<dbReference type="Proteomes" id="UP000002051">
    <property type="component" value="Chromosome 4"/>
</dbReference>
<reference evidence="1 3" key="2">
    <citation type="journal article" date="2014" name="BMC Genomics">
        <title>An improved genome release (version Mt4.0) for the model legume Medicago truncatula.</title>
        <authorList>
            <person name="Tang H."/>
            <person name="Krishnakumar V."/>
            <person name="Bidwell S."/>
            <person name="Rosen B."/>
            <person name="Chan A."/>
            <person name="Zhou S."/>
            <person name="Gentzbittel L."/>
            <person name="Childs K.L."/>
            <person name="Yandell M."/>
            <person name="Gundlach H."/>
            <person name="Mayer K.F."/>
            <person name="Schwartz D.C."/>
            <person name="Town C.D."/>
        </authorList>
    </citation>
    <scope>GENOME REANNOTATION</scope>
    <source>
        <strain evidence="1">A17</strain>
        <strain evidence="2 3">cv. Jemalong A17</strain>
    </source>
</reference>
<evidence type="ECO:0000313" key="3">
    <source>
        <dbReference type="Proteomes" id="UP000002051"/>
    </source>
</evidence>
<protein>
    <submittedName>
        <fullName evidence="1 2">Uncharacterized protein</fullName>
    </submittedName>
</protein>
<evidence type="ECO:0000313" key="2">
    <source>
        <dbReference type="EnsemblPlants" id="KEH30353"/>
    </source>
</evidence>
<reference evidence="1 3" key="1">
    <citation type="journal article" date="2011" name="Nature">
        <title>The Medicago genome provides insight into the evolution of rhizobial symbioses.</title>
        <authorList>
            <person name="Young N.D."/>
            <person name="Debelle F."/>
            <person name="Oldroyd G.E."/>
            <person name="Geurts R."/>
            <person name="Cannon S.B."/>
            <person name="Udvardi M.K."/>
            <person name="Benedito V.A."/>
            <person name="Mayer K.F."/>
            <person name="Gouzy J."/>
            <person name="Schoof H."/>
            <person name="Van de Peer Y."/>
            <person name="Proost S."/>
            <person name="Cook D.R."/>
            <person name="Meyers B.C."/>
            <person name="Spannagl M."/>
            <person name="Cheung F."/>
            <person name="De Mita S."/>
            <person name="Krishnakumar V."/>
            <person name="Gundlach H."/>
            <person name="Zhou S."/>
            <person name="Mudge J."/>
            <person name="Bharti A.K."/>
            <person name="Murray J.D."/>
            <person name="Naoumkina M.A."/>
            <person name="Rosen B."/>
            <person name="Silverstein K.A."/>
            <person name="Tang H."/>
            <person name="Rombauts S."/>
            <person name="Zhao P.X."/>
            <person name="Zhou P."/>
            <person name="Barbe V."/>
            <person name="Bardou P."/>
            <person name="Bechner M."/>
            <person name="Bellec A."/>
            <person name="Berger A."/>
            <person name="Berges H."/>
            <person name="Bidwell S."/>
            <person name="Bisseling T."/>
            <person name="Choisne N."/>
            <person name="Couloux A."/>
            <person name="Denny R."/>
            <person name="Deshpande S."/>
            <person name="Dai X."/>
            <person name="Doyle J.J."/>
            <person name="Dudez A.M."/>
            <person name="Farmer A.D."/>
            <person name="Fouteau S."/>
            <person name="Franken C."/>
            <person name="Gibelin C."/>
            <person name="Gish J."/>
            <person name="Goldstein S."/>
            <person name="Gonzalez A.J."/>
            <person name="Green P.J."/>
            <person name="Hallab A."/>
            <person name="Hartog M."/>
            <person name="Hua A."/>
            <person name="Humphray S.J."/>
            <person name="Jeong D.H."/>
            <person name="Jing Y."/>
            <person name="Jocker A."/>
            <person name="Kenton S.M."/>
            <person name="Kim D.J."/>
            <person name="Klee K."/>
            <person name="Lai H."/>
            <person name="Lang C."/>
            <person name="Lin S."/>
            <person name="Macmil S.L."/>
            <person name="Magdelenat G."/>
            <person name="Matthews L."/>
            <person name="McCorrison J."/>
            <person name="Monaghan E.L."/>
            <person name="Mun J.H."/>
            <person name="Najar F.Z."/>
            <person name="Nicholson C."/>
            <person name="Noirot C."/>
            <person name="O'Bleness M."/>
            <person name="Paule C.R."/>
            <person name="Poulain J."/>
            <person name="Prion F."/>
            <person name="Qin B."/>
            <person name="Qu C."/>
            <person name="Retzel E.F."/>
            <person name="Riddle C."/>
            <person name="Sallet E."/>
            <person name="Samain S."/>
            <person name="Samson N."/>
            <person name="Sanders I."/>
            <person name="Saurat O."/>
            <person name="Scarpelli C."/>
            <person name="Schiex T."/>
            <person name="Segurens B."/>
            <person name="Severin A.J."/>
            <person name="Sherrier D.J."/>
            <person name="Shi R."/>
            <person name="Sims S."/>
            <person name="Singer S.R."/>
            <person name="Sinharoy S."/>
            <person name="Sterck L."/>
            <person name="Viollet A."/>
            <person name="Wang B.B."/>
            <person name="Wang K."/>
            <person name="Wang M."/>
            <person name="Wang X."/>
            <person name="Warfsmann J."/>
            <person name="Weissenbach J."/>
            <person name="White D.D."/>
            <person name="White J.D."/>
            <person name="Wiley G.B."/>
            <person name="Wincker P."/>
            <person name="Xing Y."/>
            <person name="Yang L."/>
            <person name="Yao Z."/>
            <person name="Ying F."/>
            <person name="Zhai J."/>
            <person name="Zhou L."/>
            <person name="Zuber A."/>
            <person name="Denarie J."/>
            <person name="Dixon R.A."/>
            <person name="May G.D."/>
            <person name="Schwartz D.C."/>
            <person name="Rogers J."/>
            <person name="Quetier F."/>
            <person name="Town C.D."/>
            <person name="Roe B.A."/>
        </authorList>
    </citation>
    <scope>NUCLEOTIDE SEQUENCE [LARGE SCALE GENOMIC DNA]</scope>
    <source>
        <strain evidence="1">A17</strain>
        <strain evidence="2 3">cv. Jemalong A17</strain>
    </source>
</reference>
<sequence>MVILMYYIISHTTHFSFVPPEYQEFNSYLQNQEFNSYLQNQMFTATIYQSLEKNLLLPPFQDFCKTRYSFVEGKERVGSLQFDPQYILAKRKGKHWLEEDKPQHEGYIAAECRGERQEGSSSH</sequence>
<name>A0A072UMW1_MEDTR</name>
<proteinExistence type="predicted"/>
<evidence type="ECO:0000313" key="1">
    <source>
        <dbReference type="EMBL" id="KEH30353.1"/>
    </source>
</evidence>
<dbReference type="EnsemblPlants" id="KEH30353">
    <property type="protein sequence ID" value="KEH30353"/>
    <property type="gene ID" value="MTR_4g068365"/>
</dbReference>
<reference evidence="2" key="3">
    <citation type="submission" date="2015-04" db="UniProtKB">
        <authorList>
            <consortium name="EnsemblPlants"/>
        </authorList>
    </citation>
    <scope>IDENTIFICATION</scope>
    <source>
        <strain evidence="2">cv. Jemalong A17</strain>
    </source>
</reference>
<accession>A0A072UMW1</accession>
<dbReference type="HOGENOM" id="CLU_2018623_0_0_1"/>
<gene>
    <name evidence="1" type="ordered locus">MTR_4g068365</name>
</gene>
<keyword evidence="3" id="KW-1185">Reference proteome</keyword>
<organism evidence="1 3">
    <name type="scientific">Medicago truncatula</name>
    <name type="common">Barrel medic</name>
    <name type="synonym">Medicago tribuloides</name>
    <dbReference type="NCBI Taxonomy" id="3880"/>
    <lineage>
        <taxon>Eukaryota</taxon>
        <taxon>Viridiplantae</taxon>
        <taxon>Streptophyta</taxon>
        <taxon>Embryophyta</taxon>
        <taxon>Tracheophyta</taxon>
        <taxon>Spermatophyta</taxon>
        <taxon>Magnoliopsida</taxon>
        <taxon>eudicotyledons</taxon>
        <taxon>Gunneridae</taxon>
        <taxon>Pentapetalae</taxon>
        <taxon>rosids</taxon>
        <taxon>fabids</taxon>
        <taxon>Fabales</taxon>
        <taxon>Fabaceae</taxon>
        <taxon>Papilionoideae</taxon>
        <taxon>50 kb inversion clade</taxon>
        <taxon>NPAAA clade</taxon>
        <taxon>Hologalegina</taxon>
        <taxon>IRL clade</taxon>
        <taxon>Trifolieae</taxon>
        <taxon>Medicago</taxon>
    </lineage>
</organism>